<accession>A0A239BMK3</accession>
<gene>
    <name evidence="1" type="ORF">SAMN06296052_10227</name>
</gene>
<sequence length="56" mass="6642">MRESNVGRLSSLEIDESHSEFLAYKYLLIDLKETYLEWTFLLLSLVSITDTLFRKL</sequence>
<reference evidence="2" key="1">
    <citation type="submission" date="2017-06" db="EMBL/GenBank/DDBJ databases">
        <authorList>
            <person name="Varghese N."/>
            <person name="Submissions S."/>
        </authorList>
    </citation>
    <scope>NUCLEOTIDE SEQUENCE [LARGE SCALE GENOMIC DNA]</scope>
    <source>
        <strain evidence="2">NKM1</strain>
    </source>
</reference>
<evidence type="ECO:0000313" key="2">
    <source>
        <dbReference type="Proteomes" id="UP000198432"/>
    </source>
</evidence>
<dbReference type="EMBL" id="FZOQ01000002">
    <property type="protein sequence ID" value="SNS08849.1"/>
    <property type="molecule type" value="Genomic_DNA"/>
</dbReference>
<proteinExistence type="predicted"/>
<keyword evidence="2" id="KW-1185">Reference proteome</keyword>
<dbReference type="Proteomes" id="UP000198432">
    <property type="component" value="Unassembled WGS sequence"/>
</dbReference>
<evidence type="ECO:0000313" key="1">
    <source>
        <dbReference type="EMBL" id="SNS08849.1"/>
    </source>
</evidence>
<dbReference type="AlphaFoldDB" id="A0A239BMK3"/>
<protein>
    <submittedName>
        <fullName evidence="1">Uncharacterized protein</fullName>
    </submittedName>
</protein>
<organism evidence="1 2">
    <name type="scientific">Pontibacter ummariensis</name>
    <dbReference type="NCBI Taxonomy" id="1610492"/>
    <lineage>
        <taxon>Bacteria</taxon>
        <taxon>Pseudomonadati</taxon>
        <taxon>Bacteroidota</taxon>
        <taxon>Cytophagia</taxon>
        <taxon>Cytophagales</taxon>
        <taxon>Hymenobacteraceae</taxon>
        <taxon>Pontibacter</taxon>
    </lineage>
</organism>
<name>A0A239BMK3_9BACT</name>